<comment type="caution">
    <text evidence="1">The sequence shown here is derived from an EMBL/GenBank/DDBJ whole genome shotgun (WGS) entry which is preliminary data.</text>
</comment>
<organism evidence="1 2">
    <name type="scientific">Eumeta variegata</name>
    <name type="common">Bagworm moth</name>
    <name type="synonym">Eumeta japonica</name>
    <dbReference type="NCBI Taxonomy" id="151549"/>
    <lineage>
        <taxon>Eukaryota</taxon>
        <taxon>Metazoa</taxon>
        <taxon>Ecdysozoa</taxon>
        <taxon>Arthropoda</taxon>
        <taxon>Hexapoda</taxon>
        <taxon>Insecta</taxon>
        <taxon>Pterygota</taxon>
        <taxon>Neoptera</taxon>
        <taxon>Endopterygota</taxon>
        <taxon>Lepidoptera</taxon>
        <taxon>Glossata</taxon>
        <taxon>Ditrysia</taxon>
        <taxon>Tineoidea</taxon>
        <taxon>Psychidae</taxon>
        <taxon>Oiketicinae</taxon>
        <taxon>Eumeta</taxon>
    </lineage>
</organism>
<gene>
    <name evidence="1" type="ORF">EVAR_84641_1</name>
</gene>
<dbReference type="EMBL" id="BGZK01000247">
    <property type="protein sequence ID" value="GBP31529.1"/>
    <property type="molecule type" value="Genomic_DNA"/>
</dbReference>
<accession>A0A4C1UZ71</accession>
<evidence type="ECO:0000313" key="1">
    <source>
        <dbReference type="EMBL" id="GBP31529.1"/>
    </source>
</evidence>
<dbReference type="AlphaFoldDB" id="A0A4C1UZ71"/>
<dbReference type="Proteomes" id="UP000299102">
    <property type="component" value="Unassembled WGS sequence"/>
</dbReference>
<evidence type="ECO:0000313" key="2">
    <source>
        <dbReference type="Proteomes" id="UP000299102"/>
    </source>
</evidence>
<name>A0A4C1UZ71_EUMVA</name>
<reference evidence="1 2" key="1">
    <citation type="journal article" date="2019" name="Commun. Biol.">
        <title>The bagworm genome reveals a unique fibroin gene that provides high tensile strength.</title>
        <authorList>
            <person name="Kono N."/>
            <person name="Nakamura H."/>
            <person name="Ohtoshi R."/>
            <person name="Tomita M."/>
            <person name="Numata K."/>
            <person name="Arakawa K."/>
        </authorList>
    </citation>
    <scope>NUCLEOTIDE SEQUENCE [LARGE SCALE GENOMIC DNA]</scope>
</reference>
<keyword evidence="2" id="KW-1185">Reference proteome</keyword>
<protein>
    <submittedName>
        <fullName evidence="1">Uncharacterized protein</fullName>
    </submittedName>
</protein>
<proteinExistence type="predicted"/>
<sequence>MEGECASGTRVPVVSECSVPVSENSMDDTQRRKLLLHEDLIRQAVIFAMGHPVGAGSAATEGGNYI</sequence>